<accession>A0A9P5YCX3</accession>
<gene>
    <name evidence="2" type="ORF">BDZ94DRAFT_1250157</name>
</gene>
<reference evidence="2" key="1">
    <citation type="submission" date="2020-11" db="EMBL/GenBank/DDBJ databases">
        <authorList>
            <consortium name="DOE Joint Genome Institute"/>
            <person name="Ahrendt S."/>
            <person name="Riley R."/>
            <person name="Andreopoulos W."/>
            <person name="Labutti K."/>
            <person name="Pangilinan J."/>
            <person name="Ruiz-Duenas F.J."/>
            <person name="Barrasa J.M."/>
            <person name="Sanchez-Garcia M."/>
            <person name="Camarero S."/>
            <person name="Miyauchi S."/>
            <person name="Serrano A."/>
            <person name="Linde D."/>
            <person name="Babiker R."/>
            <person name="Drula E."/>
            <person name="Ayuso-Fernandez I."/>
            <person name="Pacheco R."/>
            <person name="Padilla G."/>
            <person name="Ferreira P."/>
            <person name="Barriuso J."/>
            <person name="Kellner H."/>
            <person name="Castanera R."/>
            <person name="Alfaro M."/>
            <person name="Ramirez L."/>
            <person name="Pisabarro A.G."/>
            <person name="Kuo A."/>
            <person name="Tritt A."/>
            <person name="Lipzen A."/>
            <person name="He G."/>
            <person name="Yan M."/>
            <person name="Ng V."/>
            <person name="Cullen D."/>
            <person name="Martin F."/>
            <person name="Rosso M.-N."/>
            <person name="Henrissat B."/>
            <person name="Hibbett D."/>
            <person name="Martinez A.T."/>
            <person name="Grigoriev I.V."/>
        </authorList>
    </citation>
    <scope>NUCLEOTIDE SEQUENCE</scope>
    <source>
        <strain evidence="2">CBS 247.69</strain>
    </source>
</reference>
<comment type="caution">
    <text evidence="2">The sequence shown here is derived from an EMBL/GenBank/DDBJ whole genome shotgun (WGS) entry which is preliminary data.</text>
</comment>
<sequence>MSYRYSHALFFCALLLTLLPSRFVCLVRLSPKHKHNMHRMLGNDICQVYACSALAKSSVYSKYMLTKCTSPFLLGLHPLSVIVIIRWNDTPSLLVTSGPLLVI</sequence>
<dbReference type="AlphaFoldDB" id="A0A9P5YCX3"/>
<protein>
    <recommendedName>
        <fullName evidence="4">Secreted protein</fullName>
    </recommendedName>
</protein>
<evidence type="ECO:0000256" key="1">
    <source>
        <dbReference type="SAM" id="SignalP"/>
    </source>
</evidence>
<proteinExistence type="predicted"/>
<feature type="signal peptide" evidence="1">
    <location>
        <begin position="1"/>
        <end position="23"/>
    </location>
</feature>
<name>A0A9P5YCX3_9AGAR</name>
<feature type="non-terminal residue" evidence="2">
    <location>
        <position position="1"/>
    </location>
</feature>
<evidence type="ECO:0000313" key="2">
    <source>
        <dbReference type="EMBL" id="KAF9466954.1"/>
    </source>
</evidence>
<evidence type="ECO:0000313" key="3">
    <source>
        <dbReference type="Proteomes" id="UP000807353"/>
    </source>
</evidence>
<dbReference type="EMBL" id="MU150239">
    <property type="protein sequence ID" value="KAF9466954.1"/>
    <property type="molecule type" value="Genomic_DNA"/>
</dbReference>
<evidence type="ECO:0008006" key="4">
    <source>
        <dbReference type="Google" id="ProtNLM"/>
    </source>
</evidence>
<keyword evidence="1" id="KW-0732">Signal</keyword>
<keyword evidence="3" id="KW-1185">Reference proteome</keyword>
<feature type="chain" id="PRO_5040331864" description="Secreted protein" evidence="1">
    <location>
        <begin position="24"/>
        <end position="103"/>
    </location>
</feature>
<dbReference type="Proteomes" id="UP000807353">
    <property type="component" value="Unassembled WGS sequence"/>
</dbReference>
<organism evidence="2 3">
    <name type="scientific">Collybia nuda</name>
    <dbReference type="NCBI Taxonomy" id="64659"/>
    <lineage>
        <taxon>Eukaryota</taxon>
        <taxon>Fungi</taxon>
        <taxon>Dikarya</taxon>
        <taxon>Basidiomycota</taxon>
        <taxon>Agaricomycotina</taxon>
        <taxon>Agaricomycetes</taxon>
        <taxon>Agaricomycetidae</taxon>
        <taxon>Agaricales</taxon>
        <taxon>Tricholomatineae</taxon>
        <taxon>Clitocybaceae</taxon>
        <taxon>Collybia</taxon>
    </lineage>
</organism>